<evidence type="ECO:0000256" key="6">
    <source>
        <dbReference type="SAM" id="SignalP"/>
    </source>
</evidence>
<dbReference type="PROSITE" id="PS51257">
    <property type="entry name" value="PROKAR_LIPOPROTEIN"/>
    <property type="match status" value="1"/>
</dbReference>
<feature type="chain" id="PRO_5017587746" evidence="6">
    <location>
        <begin position="31"/>
        <end position="522"/>
    </location>
</feature>
<dbReference type="InterPro" id="IPR033985">
    <property type="entry name" value="SusD-like_N"/>
</dbReference>
<keyword evidence="4" id="KW-0472">Membrane</keyword>
<gene>
    <name evidence="9" type="ORF">DGQ38_14280</name>
</gene>
<evidence type="ECO:0000256" key="5">
    <source>
        <dbReference type="ARBA" id="ARBA00023237"/>
    </source>
</evidence>
<dbReference type="CDD" id="cd08977">
    <property type="entry name" value="SusD"/>
    <property type="match status" value="1"/>
</dbReference>
<dbReference type="InterPro" id="IPR012944">
    <property type="entry name" value="SusD_RagB_dom"/>
</dbReference>
<evidence type="ECO:0000259" key="8">
    <source>
        <dbReference type="Pfam" id="PF14322"/>
    </source>
</evidence>
<dbReference type="Pfam" id="PF14322">
    <property type="entry name" value="SusD-like_3"/>
    <property type="match status" value="1"/>
</dbReference>
<dbReference type="Gene3D" id="1.25.40.390">
    <property type="match status" value="1"/>
</dbReference>
<protein>
    <submittedName>
        <fullName evidence="9">RagB/SusD family nutrient uptake outer membrane protein</fullName>
    </submittedName>
</protein>
<dbReference type="Pfam" id="PF07980">
    <property type="entry name" value="SusD_RagB"/>
    <property type="match status" value="1"/>
</dbReference>
<organism evidence="9 10">
    <name type="scientific">Zunongwangia profunda</name>
    <dbReference type="NCBI Taxonomy" id="398743"/>
    <lineage>
        <taxon>Bacteria</taxon>
        <taxon>Pseudomonadati</taxon>
        <taxon>Bacteroidota</taxon>
        <taxon>Flavobacteriia</taxon>
        <taxon>Flavobacteriales</taxon>
        <taxon>Flavobacteriaceae</taxon>
        <taxon>Zunongwangia</taxon>
    </lineage>
</organism>
<dbReference type="EMBL" id="DPMF01000329">
    <property type="protein sequence ID" value="HCV82210.1"/>
    <property type="molecule type" value="Genomic_DNA"/>
</dbReference>
<dbReference type="GO" id="GO:0009279">
    <property type="term" value="C:cell outer membrane"/>
    <property type="evidence" value="ECO:0007669"/>
    <property type="project" value="UniProtKB-SubCell"/>
</dbReference>
<sequence length="522" mass="58421">MNNKKYMILSLMSKSAIVALLLLFASCNEENVLDLEPYNQISEDAAFSTPGLIELSVTGMYNAAQRGDYNGAGRGYPFGAAFVQQGDNRGEDVVNVATFYQLTYTATYDPTTANNIYYWSDTYRLINRANIILDGVNTAVENGVIGSDLGEQYAGEAYFMRAISHLELMFHFARPYDDTPDASHLGVPYRDVPFTTEANIAEGLMQGRNTVAENYTRILEDLNTAESLLPSRDERGGTAGLIRATQEAAIAFKVRAYLHMKDWAMVLQEGERLLATYSLTETPGGPFENGYSNSESIFSIENTANNNPGVNAALASQYNRRGLVVVSPIIWRNSYWLEDDLRREEGSLISTRSGVKYTLKYKDDVTYTDPSPVIRFAETVLSMAEASARLGQTDDAIDYLNMVRDRALANPSTQSYTTSDFANTDALVEAIIAERRIEFLMEGRRWPDIHRLQNDEYIDYNGIPQKYANSVPSEADYQLGTPFTGPYGVQTIPYSDYRFLWPIPQQEVNNNPTLAKQQNPGW</sequence>
<evidence type="ECO:0000313" key="9">
    <source>
        <dbReference type="EMBL" id="HCV82210.1"/>
    </source>
</evidence>
<comment type="subcellular location">
    <subcellularLocation>
        <location evidence="1">Cell outer membrane</location>
    </subcellularLocation>
</comment>
<dbReference type="AlphaFoldDB" id="A0A3D5J4B3"/>
<comment type="caution">
    <text evidence="9">The sequence shown here is derived from an EMBL/GenBank/DDBJ whole genome shotgun (WGS) entry which is preliminary data.</text>
</comment>
<accession>A0A3D5J4B3</accession>
<name>A0A3D5J4B3_9FLAO</name>
<evidence type="ECO:0000256" key="2">
    <source>
        <dbReference type="ARBA" id="ARBA00006275"/>
    </source>
</evidence>
<evidence type="ECO:0000313" key="10">
    <source>
        <dbReference type="Proteomes" id="UP000264330"/>
    </source>
</evidence>
<evidence type="ECO:0000256" key="1">
    <source>
        <dbReference type="ARBA" id="ARBA00004442"/>
    </source>
</evidence>
<comment type="similarity">
    <text evidence="2">Belongs to the SusD family.</text>
</comment>
<keyword evidence="3 6" id="KW-0732">Signal</keyword>
<evidence type="ECO:0000259" key="7">
    <source>
        <dbReference type="Pfam" id="PF07980"/>
    </source>
</evidence>
<proteinExistence type="inferred from homology"/>
<dbReference type="InterPro" id="IPR011990">
    <property type="entry name" value="TPR-like_helical_dom_sf"/>
</dbReference>
<evidence type="ECO:0000256" key="4">
    <source>
        <dbReference type="ARBA" id="ARBA00023136"/>
    </source>
</evidence>
<reference evidence="9 10" key="1">
    <citation type="journal article" date="2018" name="Nat. Biotechnol.">
        <title>A standardized bacterial taxonomy based on genome phylogeny substantially revises the tree of life.</title>
        <authorList>
            <person name="Parks D.H."/>
            <person name="Chuvochina M."/>
            <person name="Waite D.W."/>
            <person name="Rinke C."/>
            <person name="Skarshewski A."/>
            <person name="Chaumeil P.A."/>
            <person name="Hugenholtz P."/>
        </authorList>
    </citation>
    <scope>NUCLEOTIDE SEQUENCE [LARGE SCALE GENOMIC DNA]</scope>
    <source>
        <strain evidence="9">UBA9359</strain>
    </source>
</reference>
<feature type="domain" description="SusD-like N-terminal" evidence="8">
    <location>
        <begin position="33"/>
        <end position="258"/>
    </location>
</feature>
<dbReference type="Proteomes" id="UP000264330">
    <property type="component" value="Unassembled WGS sequence"/>
</dbReference>
<dbReference type="SUPFAM" id="SSF48452">
    <property type="entry name" value="TPR-like"/>
    <property type="match status" value="1"/>
</dbReference>
<feature type="domain" description="RagB/SusD" evidence="7">
    <location>
        <begin position="353"/>
        <end position="522"/>
    </location>
</feature>
<keyword evidence="5" id="KW-0998">Cell outer membrane</keyword>
<evidence type="ECO:0000256" key="3">
    <source>
        <dbReference type="ARBA" id="ARBA00022729"/>
    </source>
</evidence>
<feature type="signal peptide" evidence="6">
    <location>
        <begin position="1"/>
        <end position="30"/>
    </location>
</feature>